<feature type="domain" description="Peripheral subunit-binding (PSBD)" evidence="9">
    <location>
        <begin position="139"/>
        <end position="176"/>
    </location>
</feature>
<dbReference type="Gene3D" id="2.40.50.100">
    <property type="match status" value="1"/>
</dbReference>
<evidence type="ECO:0000256" key="6">
    <source>
        <dbReference type="ARBA" id="ARBA00023315"/>
    </source>
</evidence>
<dbReference type="SUPFAM" id="SSF52777">
    <property type="entry name" value="CoA-dependent acyltransferases"/>
    <property type="match status" value="1"/>
</dbReference>
<dbReference type="RefSeq" id="WP_048360877.1">
    <property type="nucleotide sequence ID" value="NZ_FNUD01000002.1"/>
</dbReference>
<dbReference type="Pfam" id="PF00364">
    <property type="entry name" value="Biotin_lipoyl"/>
    <property type="match status" value="1"/>
</dbReference>
<keyword evidence="4 7" id="KW-0808">Transferase</keyword>
<dbReference type="InterPro" id="IPR023213">
    <property type="entry name" value="CAT-like_dom_sf"/>
</dbReference>
<dbReference type="InterPro" id="IPR003016">
    <property type="entry name" value="2-oxoA_DH_lipoyl-BS"/>
</dbReference>
<keyword evidence="5 7" id="KW-0450">Lipoyl</keyword>
<keyword evidence="6 7" id="KW-0012">Acyltransferase</keyword>
<dbReference type="PROSITE" id="PS50968">
    <property type="entry name" value="BIOTINYL_LIPOYL"/>
    <property type="match status" value="1"/>
</dbReference>
<comment type="caution">
    <text evidence="10">The sequence shown here is derived from an EMBL/GenBank/DDBJ whole genome shotgun (WGS) entry which is preliminary data.</text>
</comment>
<reference evidence="10" key="1">
    <citation type="submission" date="2016-10" db="EMBL/GenBank/DDBJ databases">
        <authorList>
            <person name="Varghese N."/>
            <person name="Submissions S."/>
        </authorList>
    </citation>
    <scope>NUCLEOTIDE SEQUENCE [LARGE SCALE GENOMIC DNA]</scope>
    <source>
        <strain evidence="10">LMG 25555</strain>
    </source>
</reference>
<comment type="subunit">
    <text evidence="3">Forms a 24-polypeptide structural core with octahedral symmetry.</text>
</comment>
<dbReference type="InterPro" id="IPR000089">
    <property type="entry name" value="Biotin_lipoyl"/>
</dbReference>
<keyword evidence="11" id="KW-1185">Reference proteome</keyword>
<dbReference type="FunFam" id="3.30.559.10:FF:000007">
    <property type="entry name" value="Dihydrolipoamide acetyltransferase component of pyruvate dehydrogenase complex"/>
    <property type="match status" value="1"/>
</dbReference>
<name>A0A0J6G2A7_PSEDM</name>
<evidence type="ECO:0000256" key="3">
    <source>
        <dbReference type="ARBA" id="ARBA00011484"/>
    </source>
</evidence>
<sequence length="425" mass="45537">MGTHVIKMPDIGEGIAQVELVEWFVKVGDMVSEDQVVADVMTDKATVDIPSPVAGRVLALGGQPGEVMAVGSELIRIEVEGAGNLRESAQPKVEPAQATAPKVAPQARVEVAVVSAAAIKAAPVQRPAPVAREANERPLASPAVRKRAWDAGIELRFVVGSGPAGRVLHDDLDAYLGQDTSPSVAPASGYAKRNDEQQIPVIGLRRKIAQRMQDAKRRAAHFSYVEEVDVTALEELRAQLNQKWGESRGKLTLLPFLVRAMVVALRDFPQINVRYDDEAQIITRFGAAHIGVAAQSDGGLMVPVVRHAETLNLWGAADEIARLANAVRTGKATREELSGSTITLTSLGALGGIVSTPVVNLPEVAIIGVNRIVERPVVVKGQIVVRKMMNLSSSFDHRVVDGMDAAQFIQAMRGLLEQPATLFLE</sequence>
<dbReference type="PANTHER" id="PTHR43178">
    <property type="entry name" value="DIHYDROLIPOAMIDE ACETYLTRANSFERASE COMPONENT OF PYRUVATE DEHYDROGENASE COMPLEX"/>
    <property type="match status" value="1"/>
</dbReference>
<dbReference type="InterPro" id="IPR036625">
    <property type="entry name" value="E3-bd_dom_sf"/>
</dbReference>
<protein>
    <recommendedName>
        <fullName evidence="7">Dihydrolipoamide acetyltransferase component of pyruvate dehydrogenase complex</fullName>
        <ecNumber evidence="7">2.3.1.-</ecNumber>
    </recommendedName>
</protein>
<dbReference type="AlphaFoldDB" id="A0A0J6G2A7"/>
<proteinExistence type="inferred from homology"/>
<comment type="similarity">
    <text evidence="2 7">Belongs to the 2-oxoacid dehydrogenase family.</text>
</comment>
<dbReference type="InterPro" id="IPR001078">
    <property type="entry name" value="2-oxoacid_DH_actylTfrase"/>
</dbReference>
<dbReference type="PROSITE" id="PS51826">
    <property type="entry name" value="PSBD"/>
    <property type="match status" value="1"/>
</dbReference>
<evidence type="ECO:0000256" key="5">
    <source>
        <dbReference type="ARBA" id="ARBA00022823"/>
    </source>
</evidence>
<evidence type="ECO:0000256" key="1">
    <source>
        <dbReference type="ARBA" id="ARBA00001938"/>
    </source>
</evidence>
<dbReference type="CDD" id="cd06849">
    <property type="entry name" value="lipoyl_domain"/>
    <property type="match status" value="1"/>
</dbReference>
<dbReference type="SUPFAM" id="SSF51230">
    <property type="entry name" value="Single hybrid motif"/>
    <property type="match status" value="1"/>
</dbReference>
<accession>A0A0J6G2A7</accession>
<evidence type="ECO:0000256" key="2">
    <source>
        <dbReference type="ARBA" id="ARBA00007317"/>
    </source>
</evidence>
<evidence type="ECO:0000259" key="9">
    <source>
        <dbReference type="PROSITE" id="PS51826"/>
    </source>
</evidence>
<evidence type="ECO:0000259" key="8">
    <source>
        <dbReference type="PROSITE" id="PS50968"/>
    </source>
</evidence>
<dbReference type="PROSITE" id="PS00189">
    <property type="entry name" value="LIPOYL"/>
    <property type="match status" value="1"/>
</dbReference>
<dbReference type="GO" id="GO:0005737">
    <property type="term" value="C:cytoplasm"/>
    <property type="evidence" value="ECO:0007669"/>
    <property type="project" value="TreeGrafter"/>
</dbReference>
<dbReference type="GO" id="GO:0016407">
    <property type="term" value="F:acetyltransferase activity"/>
    <property type="evidence" value="ECO:0007669"/>
    <property type="project" value="TreeGrafter"/>
</dbReference>
<evidence type="ECO:0000313" key="11">
    <source>
        <dbReference type="Proteomes" id="UP000183613"/>
    </source>
</evidence>
<dbReference type="PATRIC" id="fig|882211.3.peg.3187"/>
<dbReference type="EMBL" id="FNUD01000002">
    <property type="protein sequence ID" value="SEF04259.1"/>
    <property type="molecule type" value="Genomic_DNA"/>
</dbReference>
<gene>
    <name evidence="10" type="ORF">SAMN04489800_3878</name>
</gene>
<evidence type="ECO:0000313" key="10">
    <source>
        <dbReference type="EMBL" id="SEF04259.1"/>
    </source>
</evidence>
<dbReference type="Gene3D" id="3.30.559.10">
    <property type="entry name" value="Chloramphenicol acetyltransferase-like domain"/>
    <property type="match status" value="1"/>
</dbReference>
<dbReference type="InterPro" id="IPR011053">
    <property type="entry name" value="Single_hybrid_motif"/>
</dbReference>
<dbReference type="InterPro" id="IPR050743">
    <property type="entry name" value="2-oxoacid_DH_E2_comp"/>
</dbReference>
<evidence type="ECO:0000256" key="4">
    <source>
        <dbReference type="ARBA" id="ARBA00022679"/>
    </source>
</evidence>
<dbReference type="Pfam" id="PF02817">
    <property type="entry name" value="E3_binding"/>
    <property type="match status" value="1"/>
</dbReference>
<dbReference type="GO" id="GO:0031405">
    <property type="term" value="F:lipoic acid binding"/>
    <property type="evidence" value="ECO:0007669"/>
    <property type="project" value="TreeGrafter"/>
</dbReference>
<dbReference type="InterPro" id="IPR004167">
    <property type="entry name" value="PSBD"/>
</dbReference>
<dbReference type="EC" id="2.3.1.-" evidence="7"/>
<dbReference type="Pfam" id="PF00198">
    <property type="entry name" value="2-oxoacid_dh"/>
    <property type="match status" value="1"/>
</dbReference>
<comment type="cofactor">
    <cofactor evidence="1 7">
        <name>(R)-lipoate</name>
        <dbReference type="ChEBI" id="CHEBI:83088"/>
    </cofactor>
</comment>
<dbReference type="OrthoDB" id="9805770at2"/>
<organism evidence="10 11">
    <name type="scientific">Pseudomonas deceptionensis</name>
    <dbReference type="NCBI Taxonomy" id="882211"/>
    <lineage>
        <taxon>Bacteria</taxon>
        <taxon>Pseudomonadati</taxon>
        <taxon>Pseudomonadota</taxon>
        <taxon>Gammaproteobacteria</taxon>
        <taxon>Pseudomonadales</taxon>
        <taxon>Pseudomonadaceae</taxon>
        <taxon>Pseudomonas</taxon>
    </lineage>
</organism>
<evidence type="ECO:0000256" key="7">
    <source>
        <dbReference type="RuleBase" id="RU003423"/>
    </source>
</evidence>
<dbReference type="SUPFAM" id="SSF47005">
    <property type="entry name" value="Peripheral subunit-binding domain of 2-oxo acid dehydrogenase complex"/>
    <property type="match status" value="1"/>
</dbReference>
<feature type="domain" description="Lipoyl-binding" evidence="8">
    <location>
        <begin position="3"/>
        <end position="78"/>
    </location>
</feature>
<dbReference type="PANTHER" id="PTHR43178:SF5">
    <property type="entry name" value="LIPOAMIDE ACYLTRANSFERASE COMPONENT OF BRANCHED-CHAIN ALPHA-KETO ACID DEHYDROGENASE COMPLEX, MITOCHONDRIAL"/>
    <property type="match status" value="1"/>
</dbReference>
<dbReference type="Gene3D" id="4.10.320.10">
    <property type="entry name" value="E3-binding domain"/>
    <property type="match status" value="1"/>
</dbReference>
<dbReference type="Proteomes" id="UP000183613">
    <property type="component" value="Unassembled WGS sequence"/>
</dbReference>